<sequence>MYLPASGSAREHGGAALFSMKRAFRNPLTIRPERVRTGMRAGTPPRFTLAATNHCPGGGEQTLARYTAAYRRLTGTYTRVRKFIHPLEI</sequence>
<dbReference type="EMBL" id="FMSH01000486">
    <property type="protein sequence ID" value="SCU96134.1"/>
    <property type="molecule type" value="Genomic_DNA"/>
</dbReference>
<organism evidence="2">
    <name type="scientific">Cupriavidus necator</name>
    <name type="common">Alcaligenes eutrophus</name>
    <name type="synonym">Ralstonia eutropha</name>
    <dbReference type="NCBI Taxonomy" id="106590"/>
    <lineage>
        <taxon>Bacteria</taxon>
        <taxon>Pseudomonadati</taxon>
        <taxon>Pseudomonadota</taxon>
        <taxon>Betaproteobacteria</taxon>
        <taxon>Burkholderiales</taxon>
        <taxon>Burkholderiaceae</taxon>
        <taxon>Cupriavidus</taxon>
    </lineage>
</organism>
<accession>A0A1K0JXC5</accession>
<evidence type="ECO:0000256" key="1">
    <source>
        <dbReference type="SAM" id="MobiDB-lite"/>
    </source>
</evidence>
<feature type="region of interest" description="Disordered" evidence="1">
    <location>
        <begin position="35"/>
        <end position="54"/>
    </location>
</feature>
<name>A0A1K0JXC5_CUPNE</name>
<evidence type="ECO:0000313" key="2">
    <source>
        <dbReference type="EMBL" id="SCU96134.1"/>
    </source>
</evidence>
<protein>
    <submittedName>
        <fullName evidence="2">Uncharacterized protein</fullName>
    </submittedName>
</protein>
<dbReference type="AlphaFoldDB" id="A0A1K0JXC5"/>
<reference evidence="2" key="1">
    <citation type="submission" date="2016-09" db="EMBL/GenBank/DDBJ databases">
        <authorList>
            <person name="Capua I."/>
            <person name="De Benedictis P."/>
            <person name="Joannis T."/>
            <person name="Lombin L.H."/>
            <person name="Cattoli G."/>
        </authorList>
    </citation>
    <scope>NUCLEOTIDE SEQUENCE</scope>
    <source>
        <strain evidence="2">B9</strain>
    </source>
</reference>
<proteinExistence type="predicted"/>
<gene>
    <name evidence="2" type="ORF">CNECB9_5360042</name>
</gene>